<dbReference type="PANTHER" id="PTHR22946">
    <property type="entry name" value="DIENELACTONE HYDROLASE DOMAIN-CONTAINING PROTEIN-RELATED"/>
    <property type="match status" value="1"/>
</dbReference>
<accession>A0A1Z8B2L7</accession>
<evidence type="ECO:0000256" key="1">
    <source>
        <dbReference type="ARBA" id="ARBA00022801"/>
    </source>
</evidence>
<comment type="caution">
    <text evidence="4">The sequence shown here is derived from an EMBL/GenBank/DDBJ whole genome shotgun (WGS) entry which is preliminary data.</text>
</comment>
<feature type="domain" description="AB hydrolase-1" evidence="3">
    <location>
        <begin position="31"/>
        <end position="172"/>
    </location>
</feature>
<name>A0A1Z8B2L7_9FLAO</name>
<evidence type="ECO:0000256" key="2">
    <source>
        <dbReference type="ARBA" id="ARBA00038115"/>
    </source>
</evidence>
<evidence type="ECO:0000313" key="5">
    <source>
        <dbReference type="Proteomes" id="UP000196102"/>
    </source>
</evidence>
<sequence>MITSNNNILIGENGRATLLDYKYEATNQKLPVVVFCHGYKGFKDWGAWSLMGSAFAKAGFLFIKFNYSHNGGTVEEPIDFPDLDAFSKNNYSIEVRETKIVLDWIENTDLPVDKTKINLIGHSRAGGITTIVTANDHRVSKLITLAGVADYAERFPSGKALEEWKEKGVMYVKNGRTKQDMPHLYQFFEDFKNNEEALTILKQAQKIKQPHLILHGDNDEAVHVNDAHKLYEASPNSQLKLIRDANHVFGASHPWHKDHLPEDLRQAMQCMVNFLS</sequence>
<dbReference type="EMBL" id="MAAX01000087">
    <property type="protein sequence ID" value="OUS16844.1"/>
    <property type="molecule type" value="Genomic_DNA"/>
</dbReference>
<dbReference type="PANTHER" id="PTHR22946:SF9">
    <property type="entry name" value="POLYKETIDE TRANSFERASE AF380"/>
    <property type="match status" value="1"/>
</dbReference>
<reference evidence="5" key="1">
    <citation type="journal article" date="2017" name="Proc. Natl. Acad. Sci. U.S.A.">
        <title>Simulation of Deepwater Horizon oil plume reveals substrate specialization within a complex community of hydrocarbon-degraders.</title>
        <authorList>
            <person name="Hu P."/>
            <person name="Dubinsky E.A."/>
            <person name="Probst A.J."/>
            <person name="Wang J."/>
            <person name="Sieber C.M.K."/>
            <person name="Tom L.M."/>
            <person name="Gardinali P."/>
            <person name="Banfield J.F."/>
            <person name="Atlas R.M."/>
            <person name="Andersen G.L."/>
        </authorList>
    </citation>
    <scope>NUCLEOTIDE SEQUENCE [LARGE SCALE GENOMIC DNA]</scope>
</reference>
<dbReference type="Proteomes" id="UP000196102">
    <property type="component" value="Unassembled WGS sequence"/>
</dbReference>
<comment type="similarity">
    <text evidence="2">Belongs to the AB hydrolase superfamily. FUS2 hydrolase family.</text>
</comment>
<dbReference type="Gene3D" id="3.40.50.1820">
    <property type="entry name" value="alpha/beta hydrolase"/>
    <property type="match status" value="1"/>
</dbReference>
<dbReference type="GO" id="GO:0052689">
    <property type="term" value="F:carboxylic ester hydrolase activity"/>
    <property type="evidence" value="ECO:0007669"/>
    <property type="project" value="UniProtKB-ARBA"/>
</dbReference>
<dbReference type="AlphaFoldDB" id="A0A1Z8B2L7"/>
<dbReference type="Pfam" id="PF00561">
    <property type="entry name" value="Abhydrolase_1"/>
    <property type="match status" value="1"/>
</dbReference>
<evidence type="ECO:0000259" key="3">
    <source>
        <dbReference type="Pfam" id="PF00561"/>
    </source>
</evidence>
<organism evidence="4 5">
    <name type="scientific">Nonlabens dokdonensis</name>
    <dbReference type="NCBI Taxonomy" id="328515"/>
    <lineage>
        <taxon>Bacteria</taxon>
        <taxon>Pseudomonadati</taxon>
        <taxon>Bacteroidota</taxon>
        <taxon>Flavobacteriia</taxon>
        <taxon>Flavobacteriales</taxon>
        <taxon>Flavobacteriaceae</taxon>
        <taxon>Nonlabens</taxon>
    </lineage>
</organism>
<proteinExistence type="inferred from homology"/>
<gene>
    <name evidence="4" type="ORF">A9Q93_05285</name>
</gene>
<dbReference type="InterPro" id="IPR000073">
    <property type="entry name" value="AB_hydrolase_1"/>
</dbReference>
<dbReference type="SUPFAM" id="SSF53474">
    <property type="entry name" value="alpha/beta-Hydrolases"/>
    <property type="match status" value="1"/>
</dbReference>
<dbReference type="InterPro" id="IPR029058">
    <property type="entry name" value="AB_hydrolase_fold"/>
</dbReference>
<dbReference type="InterPro" id="IPR050261">
    <property type="entry name" value="FrsA_esterase"/>
</dbReference>
<evidence type="ECO:0000313" key="4">
    <source>
        <dbReference type="EMBL" id="OUS16844.1"/>
    </source>
</evidence>
<protein>
    <submittedName>
        <fullName evidence="4">Alpha/beta hydrolase</fullName>
    </submittedName>
</protein>
<dbReference type="RefSeq" id="WP_303686353.1">
    <property type="nucleotide sequence ID" value="NZ_CAJXYO010000001.1"/>
</dbReference>
<keyword evidence="1 4" id="KW-0378">Hydrolase</keyword>